<protein>
    <submittedName>
        <fullName evidence="1">Uncharacterized protein</fullName>
    </submittedName>
</protein>
<proteinExistence type="predicted"/>
<evidence type="ECO:0000313" key="1">
    <source>
        <dbReference type="EMBL" id="GBM20998.1"/>
    </source>
</evidence>
<reference evidence="1 2" key="1">
    <citation type="journal article" date="2019" name="Sci. Rep.">
        <title>Orb-weaving spider Araneus ventricosus genome elucidates the spidroin gene catalogue.</title>
        <authorList>
            <person name="Kono N."/>
            <person name="Nakamura H."/>
            <person name="Ohtoshi R."/>
            <person name="Moran D.A.P."/>
            <person name="Shinohara A."/>
            <person name="Yoshida Y."/>
            <person name="Fujiwara M."/>
            <person name="Mori M."/>
            <person name="Tomita M."/>
            <person name="Arakawa K."/>
        </authorList>
    </citation>
    <scope>NUCLEOTIDE SEQUENCE [LARGE SCALE GENOMIC DNA]</scope>
</reference>
<dbReference type="EMBL" id="BGPR01000451">
    <property type="protein sequence ID" value="GBM20998.1"/>
    <property type="molecule type" value="Genomic_DNA"/>
</dbReference>
<evidence type="ECO:0000313" key="2">
    <source>
        <dbReference type="Proteomes" id="UP000499080"/>
    </source>
</evidence>
<sequence>MENDALFQEYSRKHEAQMTRGSAFVQISSINRQQITNNNSNSTFSAVRRLSSSQLALWTKLQRDSRRSNEKTSNSRRHSLVSGTPVFIVFPTGRNVIWNHPEQSLYFCS</sequence>
<dbReference type="AlphaFoldDB" id="A0A4Y2DYX1"/>
<comment type="caution">
    <text evidence="1">The sequence shown here is derived from an EMBL/GenBank/DDBJ whole genome shotgun (WGS) entry which is preliminary data.</text>
</comment>
<keyword evidence="2" id="KW-1185">Reference proteome</keyword>
<dbReference type="Proteomes" id="UP000499080">
    <property type="component" value="Unassembled WGS sequence"/>
</dbReference>
<accession>A0A4Y2DYX1</accession>
<gene>
    <name evidence="1" type="ORF">AVEN_9698_1</name>
</gene>
<name>A0A4Y2DYX1_ARAVE</name>
<organism evidence="1 2">
    <name type="scientific">Araneus ventricosus</name>
    <name type="common">Orbweaver spider</name>
    <name type="synonym">Epeira ventricosa</name>
    <dbReference type="NCBI Taxonomy" id="182803"/>
    <lineage>
        <taxon>Eukaryota</taxon>
        <taxon>Metazoa</taxon>
        <taxon>Ecdysozoa</taxon>
        <taxon>Arthropoda</taxon>
        <taxon>Chelicerata</taxon>
        <taxon>Arachnida</taxon>
        <taxon>Araneae</taxon>
        <taxon>Araneomorphae</taxon>
        <taxon>Entelegynae</taxon>
        <taxon>Araneoidea</taxon>
        <taxon>Araneidae</taxon>
        <taxon>Araneus</taxon>
    </lineage>
</organism>